<evidence type="ECO:0000256" key="1">
    <source>
        <dbReference type="ARBA" id="ARBA00010396"/>
    </source>
</evidence>
<dbReference type="Proteomes" id="UP000192491">
    <property type="component" value="Unassembled WGS sequence"/>
</dbReference>
<evidence type="ECO:0000256" key="2">
    <source>
        <dbReference type="ARBA" id="ARBA00022490"/>
    </source>
</evidence>
<evidence type="ECO:0000256" key="7">
    <source>
        <dbReference type="HAMAP-Rule" id="MF_01007"/>
    </source>
</evidence>
<dbReference type="GO" id="GO:0071424">
    <property type="term" value="F:rRNA (cytosine-N4-)-methyltransferase activity"/>
    <property type="evidence" value="ECO:0007669"/>
    <property type="project" value="UniProtKB-UniRule"/>
</dbReference>
<organism evidence="8 9">
    <name type="scientific">Thiothrix lacustris</name>
    <dbReference type="NCBI Taxonomy" id="525917"/>
    <lineage>
        <taxon>Bacteria</taxon>
        <taxon>Pseudomonadati</taxon>
        <taxon>Pseudomonadota</taxon>
        <taxon>Gammaproteobacteria</taxon>
        <taxon>Thiotrichales</taxon>
        <taxon>Thiotrichaceae</taxon>
        <taxon>Thiothrix</taxon>
    </lineage>
</organism>
<dbReference type="Gene3D" id="1.10.150.170">
    <property type="entry name" value="Putative methyltransferase TM0872, insert domain"/>
    <property type="match status" value="1"/>
</dbReference>
<feature type="binding site" evidence="7">
    <location>
        <position position="111"/>
    </location>
    <ligand>
        <name>S-adenosyl-L-methionine</name>
        <dbReference type="ChEBI" id="CHEBI:59789"/>
    </ligand>
</feature>
<keyword evidence="5 7" id="KW-0808">Transferase</keyword>
<dbReference type="PANTHER" id="PTHR11265:SF0">
    <property type="entry name" value="12S RRNA N4-METHYLCYTIDINE METHYLTRANSFERASE"/>
    <property type="match status" value="1"/>
</dbReference>
<evidence type="ECO:0000256" key="5">
    <source>
        <dbReference type="ARBA" id="ARBA00022679"/>
    </source>
</evidence>
<comment type="catalytic activity">
    <reaction evidence="7">
        <text>cytidine(1402) in 16S rRNA + S-adenosyl-L-methionine = N(4)-methylcytidine(1402) in 16S rRNA + S-adenosyl-L-homocysteine + H(+)</text>
        <dbReference type="Rhea" id="RHEA:42928"/>
        <dbReference type="Rhea" id="RHEA-COMP:10286"/>
        <dbReference type="Rhea" id="RHEA-COMP:10287"/>
        <dbReference type="ChEBI" id="CHEBI:15378"/>
        <dbReference type="ChEBI" id="CHEBI:57856"/>
        <dbReference type="ChEBI" id="CHEBI:59789"/>
        <dbReference type="ChEBI" id="CHEBI:74506"/>
        <dbReference type="ChEBI" id="CHEBI:82748"/>
        <dbReference type="EC" id="2.1.1.199"/>
    </reaction>
</comment>
<evidence type="ECO:0000313" key="9">
    <source>
        <dbReference type="Proteomes" id="UP000192491"/>
    </source>
</evidence>
<keyword evidence="3 7" id="KW-0698">rRNA processing</keyword>
<feature type="binding site" evidence="7">
    <location>
        <begin position="36"/>
        <end position="38"/>
    </location>
    <ligand>
        <name>S-adenosyl-L-methionine</name>
        <dbReference type="ChEBI" id="CHEBI:59789"/>
    </ligand>
</feature>
<keyword evidence="6 7" id="KW-0949">S-adenosyl-L-methionine</keyword>
<dbReference type="HAMAP" id="MF_01007">
    <property type="entry name" value="16SrRNA_methyltr_H"/>
    <property type="match status" value="1"/>
</dbReference>
<dbReference type="NCBIfam" id="TIGR00006">
    <property type="entry name" value="16S rRNA (cytosine(1402)-N(4))-methyltransferase RsmH"/>
    <property type="match status" value="1"/>
</dbReference>
<dbReference type="FunFam" id="1.10.150.170:FF:000001">
    <property type="entry name" value="Ribosomal RNA small subunit methyltransferase H"/>
    <property type="match status" value="1"/>
</dbReference>
<feature type="binding site" evidence="7">
    <location>
        <position position="56"/>
    </location>
    <ligand>
        <name>S-adenosyl-L-methionine</name>
        <dbReference type="ChEBI" id="CHEBI:59789"/>
    </ligand>
</feature>
<feature type="binding site" evidence="7">
    <location>
        <position position="104"/>
    </location>
    <ligand>
        <name>S-adenosyl-L-methionine</name>
        <dbReference type="ChEBI" id="CHEBI:59789"/>
    </ligand>
</feature>
<evidence type="ECO:0000256" key="6">
    <source>
        <dbReference type="ARBA" id="ARBA00022691"/>
    </source>
</evidence>
<dbReference type="SUPFAM" id="SSF53335">
    <property type="entry name" value="S-adenosyl-L-methionine-dependent methyltransferases"/>
    <property type="match status" value="1"/>
</dbReference>
<dbReference type="InterPro" id="IPR023397">
    <property type="entry name" value="SAM-dep_MeTrfase_MraW_recog"/>
</dbReference>
<dbReference type="EMBL" id="MTEJ01000062">
    <property type="protein sequence ID" value="OQX12600.1"/>
    <property type="molecule type" value="Genomic_DNA"/>
</dbReference>
<keyword evidence="4 7" id="KW-0489">Methyltransferase</keyword>
<comment type="function">
    <text evidence="7">Specifically methylates the N4 position of cytidine in position 1402 (C1402) of 16S rRNA.</text>
</comment>
<dbReference type="GO" id="GO:0005737">
    <property type="term" value="C:cytoplasm"/>
    <property type="evidence" value="ECO:0007669"/>
    <property type="project" value="UniProtKB-SubCell"/>
</dbReference>
<protein>
    <recommendedName>
        <fullName evidence="7">Ribosomal RNA small subunit methyltransferase H</fullName>
        <ecNumber evidence="7">2.1.1.199</ecNumber>
    </recommendedName>
    <alternativeName>
        <fullName evidence="7">16S rRNA m(4)C1402 methyltransferase</fullName>
    </alternativeName>
    <alternativeName>
        <fullName evidence="7">rRNA (cytosine-N(4)-)-methyltransferase RsmH</fullName>
    </alternativeName>
</protein>
<feature type="binding site" evidence="7">
    <location>
        <position position="82"/>
    </location>
    <ligand>
        <name>S-adenosyl-L-methionine</name>
        <dbReference type="ChEBI" id="CHEBI:59789"/>
    </ligand>
</feature>
<dbReference type="EC" id="2.1.1.199" evidence="7"/>
<dbReference type="PANTHER" id="PTHR11265">
    <property type="entry name" value="S-ADENOSYL-METHYLTRANSFERASE MRAW"/>
    <property type="match status" value="1"/>
</dbReference>
<sequence length="312" mass="34488">MVDSVLKHDTVLLQEAVHGLNIQASGTYVDGTYGRGGHSALILDSLGANGRLIVIDKDPTAIEHARQRYAADARVFVWHGSFRDFPQALLMAGVTDKIQGILLDLGVSSPQLDDAERGFSFMREGQLDMRMDISSGESAAQWLNRADEAQIAEVLWRYGEERFSRQIAKEIVRVRVNTPLETTTQLADLIASVVRKREPGKNPATRSFQAIRIKVNQELDDVETCLPQAVEWLASAGRLVVISFHSLEDRIVKHFLRDVSSVPVLPKGLPVMPTFIQPPMVIIGKAIRASAAEVDDNVRSRSAIMRIGERSA</sequence>
<evidence type="ECO:0000256" key="3">
    <source>
        <dbReference type="ARBA" id="ARBA00022552"/>
    </source>
</evidence>
<comment type="subcellular location">
    <subcellularLocation>
        <location evidence="7">Cytoplasm</location>
    </subcellularLocation>
</comment>
<accession>A0A1Y1QSM2</accession>
<dbReference type="PIRSF" id="PIRSF004486">
    <property type="entry name" value="MraW"/>
    <property type="match status" value="1"/>
</dbReference>
<dbReference type="InterPro" id="IPR002903">
    <property type="entry name" value="RsmH"/>
</dbReference>
<dbReference type="InterPro" id="IPR029063">
    <property type="entry name" value="SAM-dependent_MTases_sf"/>
</dbReference>
<proteinExistence type="inferred from homology"/>
<dbReference type="Gene3D" id="3.40.50.150">
    <property type="entry name" value="Vaccinia Virus protein VP39"/>
    <property type="match status" value="1"/>
</dbReference>
<keyword evidence="2 7" id="KW-0963">Cytoplasm</keyword>
<comment type="caution">
    <text evidence="8">The sequence shown here is derived from an EMBL/GenBank/DDBJ whole genome shotgun (WGS) entry which is preliminary data.</text>
</comment>
<comment type="similarity">
    <text evidence="1 7">Belongs to the methyltransferase superfamily. RsmH family.</text>
</comment>
<evidence type="ECO:0000256" key="4">
    <source>
        <dbReference type="ARBA" id="ARBA00022603"/>
    </source>
</evidence>
<gene>
    <name evidence="7" type="primary">rsmH</name>
    <name evidence="8" type="ORF">BWK73_14405</name>
</gene>
<dbReference type="SUPFAM" id="SSF81799">
    <property type="entry name" value="Putative methyltransferase TM0872, insert domain"/>
    <property type="match status" value="1"/>
</dbReference>
<dbReference type="GO" id="GO:0070475">
    <property type="term" value="P:rRNA base methylation"/>
    <property type="evidence" value="ECO:0007669"/>
    <property type="project" value="UniProtKB-UniRule"/>
</dbReference>
<name>A0A1Y1QSM2_9GAMM</name>
<evidence type="ECO:0000313" key="8">
    <source>
        <dbReference type="EMBL" id="OQX12600.1"/>
    </source>
</evidence>
<dbReference type="Pfam" id="PF01795">
    <property type="entry name" value="Methyltransf_5"/>
    <property type="match status" value="1"/>
</dbReference>
<dbReference type="AlphaFoldDB" id="A0A1Y1QSM2"/>
<reference evidence="8 9" key="1">
    <citation type="submission" date="2017-01" db="EMBL/GenBank/DDBJ databases">
        <title>Novel large sulfur bacteria in the metagenomes of groundwater-fed chemosynthetic microbial mats in the Lake Huron basin.</title>
        <authorList>
            <person name="Sharrar A.M."/>
            <person name="Flood B.E."/>
            <person name="Bailey J.V."/>
            <person name="Jones D.S."/>
            <person name="Biddanda B."/>
            <person name="Ruberg S.A."/>
            <person name="Marcus D.N."/>
            <person name="Dick G.J."/>
        </authorList>
    </citation>
    <scope>NUCLEOTIDE SEQUENCE [LARGE SCALE GENOMIC DNA]</scope>
    <source>
        <strain evidence="8">A8</strain>
    </source>
</reference>